<dbReference type="GO" id="GO:0016705">
    <property type="term" value="F:oxidoreductase activity, acting on paired donors, with incorporation or reduction of molecular oxygen"/>
    <property type="evidence" value="ECO:0007669"/>
    <property type="project" value="InterPro"/>
</dbReference>
<dbReference type="InterPro" id="IPR036661">
    <property type="entry name" value="Luciferase-like_sf"/>
</dbReference>
<name>A0A917MMZ0_9MICO</name>
<dbReference type="SUPFAM" id="SSF51679">
    <property type="entry name" value="Bacterial luciferase-like"/>
    <property type="match status" value="1"/>
</dbReference>
<dbReference type="Gene3D" id="3.20.20.30">
    <property type="entry name" value="Luciferase-like domain"/>
    <property type="match status" value="2"/>
</dbReference>
<accession>A0A917MMZ0</accession>
<dbReference type="InterPro" id="IPR011251">
    <property type="entry name" value="Luciferase-like_dom"/>
</dbReference>
<dbReference type="EMBL" id="BMJY01000002">
    <property type="protein sequence ID" value="GGH37865.1"/>
    <property type="molecule type" value="Genomic_DNA"/>
</dbReference>
<evidence type="ECO:0000313" key="3">
    <source>
        <dbReference type="EMBL" id="GGH37865.1"/>
    </source>
</evidence>
<proteinExistence type="predicted"/>
<protein>
    <submittedName>
        <fullName evidence="3">LLM class F420-dependent oxidoreductase</fullName>
    </submittedName>
</protein>
<dbReference type="PANTHER" id="PTHR43244:SF1">
    <property type="entry name" value="5,10-METHYLENETETRAHYDROMETHANOPTERIN REDUCTASE"/>
    <property type="match status" value="1"/>
</dbReference>
<keyword evidence="4" id="KW-1185">Reference proteome</keyword>
<dbReference type="PANTHER" id="PTHR43244">
    <property type="match status" value="1"/>
</dbReference>
<keyword evidence="1" id="KW-0560">Oxidoreductase</keyword>
<evidence type="ECO:0000313" key="4">
    <source>
        <dbReference type="Proteomes" id="UP000657592"/>
    </source>
</evidence>
<reference evidence="3" key="2">
    <citation type="submission" date="2020-09" db="EMBL/GenBank/DDBJ databases">
        <authorList>
            <person name="Sun Q."/>
            <person name="Zhou Y."/>
        </authorList>
    </citation>
    <scope>NUCLEOTIDE SEQUENCE</scope>
    <source>
        <strain evidence="3">CGMCC 1.15794</strain>
    </source>
</reference>
<dbReference type="Pfam" id="PF00296">
    <property type="entry name" value="Bac_luciferase"/>
    <property type="match status" value="1"/>
</dbReference>
<feature type="domain" description="Luciferase-like" evidence="2">
    <location>
        <begin position="14"/>
        <end position="101"/>
    </location>
</feature>
<evidence type="ECO:0000256" key="1">
    <source>
        <dbReference type="ARBA" id="ARBA00023002"/>
    </source>
</evidence>
<dbReference type="InterPro" id="IPR050564">
    <property type="entry name" value="F420-G6PD/mer"/>
</dbReference>
<reference evidence="3" key="1">
    <citation type="journal article" date="2014" name="Int. J. Syst. Evol. Microbiol.">
        <title>Complete genome sequence of Corynebacterium casei LMG S-19264T (=DSM 44701T), isolated from a smear-ripened cheese.</title>
        <authorList>
            <consortium name="US DOE Joint Genome Institute (JGI-PGF)"/>
            <person name="Walter F."/>
            <person name="Albersmeier A."/>
            <person name="Kalinowski J."/>
            <person name="Ruckert C."/>
        </authorList>
    </citation>
    <scope>NUCLEOTIDE SEQUENCE</scope>
    <source>
        <strain evidence="3">CGMCC 1.15794</strain>
    </source>
</reference>
<gene>
    <name evidence="3" type="ORF">GCM10010921_08080</name>
</gene>
<organism evidence="3 4">
    <name type="scientific">Microbacterium album</name>
    <dbReference type="NCBI Taxonomy" id="2053191"/>
    <lineage>
        <taxon>Bacteria</taxon>
        <taxon>Bacillati</taxon>
        <taxon>Actinomycetota</taxon>
        <taxon>Actinomycetes</taxon>
        <taxon>Micrococcales</taxon>
        <taxon>Microbacteriaceae</taxon>
        <taxon>Microbacterium</taxon>
    </lineage>
</organism>
<dbReference type="RefSeq" id="WP_188754959.1">
    <property type="nucleotide sequence ID" value="NZ_BMJY01000002.1"/>
</dbReference>
<comment type="caution">
    <text evidence="3">The sequence shown here is derived from an EMBL/GenBank/DDBJ whole genome shotgun (WGS) entry which is preliminary data.</text>
</comment>
<evidence type="ECO:0000259" key="2">
    <source>
        <dbReference type="Pfam" id="PF00296"/>
    </source>
</evidence>
<dbReference type="AlphaFoldDB" id="A0A917MMZ0"/>
<sequence length="259" mass="27352">MNLERVSLGIAAAAGPDIARRIAPAIEAAGMRGLWVNETPGHSALEVAAAAAEATERIVVATGVIAVDRRPANEIVAEVDRLRVPRERLVLGIGSGAARTGVLGLVRGALDDLRPVGAAGVVVGALGPRMRRLAAVRADGVLLNWLTPEHAAEQAREHREIDPDGRVTLYVRTATEPEAMTRLTEEARRYGRFPTYAANFARLGVDPLDTTIAPARLAERLPAYLNAVDEVVLRAIVPSDDADAYVRFVDAVAGAVAGA</sequence>
<dbReference type="Proteomes" id="UP000657592">
    <property type="component" value="Unassembled WGS sequence"/>
</dbReference>